<dbReference type="Proteomes" id="UP001552299">
    <property type="component" value="Unassembled WGS sequence"/>
</dbReference>
<dbReference type="PANTHER" id="PTHR15827">
    <property type="entry name" value="CYCLIN-DEPENDENT KINASE 2-INTERACTING PROTEIN"/>
    <property type="match status" value="1"/>
</dbReference>
<dbReference type="PANTHER" id="PTHR15827:SF2">
    <property type="entry name" value="CYCLIN-DEPENDENT KINASE 2-INTERACTING PROTEIN"/>
    <property type="match status" value="1"/>
</dbReference>
<dbReference type="EMBL" id="JANQDX010000004">
    <property type="protein sequence ID" value="KAL0926055.1"/>
    <property type="molecule type" value="Genomic_DNA"/>
</dbReference>
<evidence type="ECO:0000313" key="1">
    <source>
        <dbReference type="EMBL" id="KAL0926055.1"/>
    </source>
</evidence>
<evidence type="ECO:0000313" key="2">
    <source>
        <dbReference type="Proteomes" id="UP001552299"/>
    </source>
</evidence>
<reference evidence="1 2" key="1">
    <citation type="journal article" date="2024" name="Plant Biotechnol. J.">
        <title>Dendrobium thyrsiflorum genome and its molecular insights into genes involved in important horticultural traits.</title>
        <authorList>
            <person name="Chen B."/>
            <person name="Wang J.Y."/>
            <person name="Zheng P.J."/>
            <person name="Li K.L."/>
            <person name="Liang Y.M."/>
            <person name="Chen X.F."/>
            <person name="Zhang C."/>
            <person name="Zhao X."/>
            <person name="He X."/>
            <person name="Zhang G.Q."/>
            <person name="Liu Z.J."/>
            <person name="Xu Q."/>
        </authorList>
    </citation>
    <scope>NUCLEOTIDE SEQUENCE [LARGE SCALE GENOMIC DNA]</scope>
    <source>
        <strain evidence="1">GZMU011</strain>
    </source>
</reference>
<dbReference type="AlphaFoldDB" id="A0ABD0VLV0"/>
<name>A0ABD0VLV0_DENTH</name>
<comment type="caution">
    <text evidence="1">The sequence shown here is derived from an EMBL/GenBank/DDBJ whole genome shotgun (WGS) entry which is preliminary data.</text>
</comment>
<organism evidence="1 2">
    <name type="scientific">Dendrobium thyrsiflorum</name>
    <name type="common">Pinecone-like raceme dendrobium</name>
    <name type="synonym">Orchid</name>
    <dbReference type="NCBI Taxonomy" id="117978"/>
    <lineage>
        <taxon>Eukaryota</taxon>
        <taxon>Viridiplantae</taxon>
        <taxon>Streptophyta</taxon>
        <taxon>Embryophyta</taxon>
        <taxon>Tracheophyta</taxon>
        <taxon>Spermatophyta</taxon>
        <taxon>Magnoliopsida</taxon>
        <taxon>Liliopsida</taxon>
        <taxon>Asparagales</taxon>
        <taxon>Orchidaceae</taxon>
        <taxon>Epidendroideae</taxon>
        <taxon>Malaxideae</taxon>
        <taxon>Dendrobiinae</taxon>
        <taxon>Dendrobium</taxon>
    </lineage>
</organism>
<gene>
    <name evidence="1" type="ORF">M5K25_004436</name>
</gene>
<keyword evidence="2" id="KW-1185">Reference proteome</keyword>
<proteinExistence type="predicted"/>
<protein>
    <submittedName>
        <fullName evidence="1">Uncharacterized protein</fullName>
    </submittedName>
</protein>
<sequence length="302" mass="34358">MGTPLPSSKLRNSTIENPNRILSPLHPCPLRLWRPAAQRNIKNQWSKLLMSKDRWVSAASEGRLHATELVNAYLKLRYLPEMNLGVLMDIPGIKEKACHKLVHKQYFCRRKLISSYKDMVVAVNDLGKASYSMRCYLKGSDSNPIIQYCNHQEDPSDSGDGGGIPVFSFLSISIMENLAQELVDMFKRELSLKRFLVIGLLSIIGTEDGGKDVLDWSNELYLGEFDDLRSSGMLKQDGFHPVSPQIKEYQSSNPLNRTSIKSPNHNTLEVYLTTWISDLNINMHRVKEIFSVVEEEMRAKLS</sequence>
<accession>A0ABD0VLV0</accession>